<dbReference type="Proteomes" id="UP000316905">
    <property type="component" value="Unassembled WGS sequence"/>
</dbReference>
<dbReference type="AlphaFoldDB" id="A0A562QDW2"/>
<gene>
    <name evidence="2" type="ORF">IQ22_02226</name>
</gene>
<evidence type="ECO:0000256" key="1">
    <source>
        <dbReference type="SAM" id="Phobius"/>
    </source>
</evidence>
<dbReference type="PANTHER" id="PTHR38684:SF1">
    <property type="entry name" value="PROTEIN AMPE"/>
    <property type="match status" value="1"/>
</dbReference>
<keyword evidence="1" id="KW-0472">Membrane</keyword>
<protein>
    <submittedName>
        <fullName evidence="2">AmpE protein</fullName>
    </submittedName>
</protein>
<feature type="transmembrane region" description="Helical" evidence="1">
    <location>
        <begin position="253"/>
        <end position="275"/>
    </location>
</feature>
<reference evidence="2 3" key="1">
    <citation type="journal article" date="2015" name="Stand. Genomic Sci.">
        <title>Genomic Encyclopedia of Bacterial and Archaeal Type Strains, Phase III: the genomes of soil and plant-associated and newly described type strains.</title>
        <authorList>
            <person name="Whitman W.B."/>
            <person name="Woyke T."/>
            <person name="Klenk H.P."/>
            <person name="Zhou Y."/>
            <person name="Lilburn T.G."/>
            <person name="Beck B.J."/>
            <person name="De Vos P."/>
            <person name="Vandamme P."/>
            <person name="Eisen J.A."/>
            <person name="Garrity G."/>
            <person name="Hugenholtz P."/>
            <person name="Kyrpides N.C."/>
        </authorList>
    </citation>
    <scope>NUCLEOTIDE SEQUENCE [LARGE SCALE GENOMIC DNA]</scope>
    <source>
        <strain evidence="2 3">CGMCC 1.6858</strain>
    </source>
</reference>
<evidence type="ECO:0000313" key="2">
    <source>
        <dbReference type="EMBL" id="TWI54360.1"/>
    </source>
</evidence>
<feature type="transmembrane region" description="Helical" evidence="1">
    <location>
        <begin position="144"/>
        <end position="166"/>
    </location>
</feature>
<dbReference type="Pfam" id="PF17113">
    <property type="entry name" value="AmpE"/>
    <property type="match status" value="1"/>
</dbReference>
<name>A0A562QDW2_9PSED</name>
<dbReference type="EMBL" id="VLKY01000006">
    <property type="protein sequence ID" value="TWI54360.1"/>
    <property type="molecule type" value="Genomic_DNA"/>
</dbReference>
<evidence type="ECO:0000313" key="3">
    <source>
        <dbReference type="Proteomes" id="UP000316905"/>
    </source>
</evidence>
<keyword evidence="3" id="KW-1185">Reference proteome</keyword>
<keyword evidence="1" id="KW-0812">Transmembrane</keyword>
<dbReference type="GO" id="GO:0046677">
    <property type="term" value="P:response to antibiotic"/>
    <property type="evidence" value="ECO:0007669"/>
    <property type="project" value="TreeGrafter"/>
</dbReference>
<feature type="transmembrane region" description="Helical" evidence="1">
    <location>
        <begin position="69"/>
        <end position="87"/>
    </location>
</feature>
<keyword evidence="1" id="KW-1133">Transmembrane helix</keyword>
<organism evidence="2 3">
    <name type="scientific">Pseudomonas duriflava</name>
    <dbReference type="NCBI Taxonomy" id="459528"/>
    <lineage>
        <taxon>Bacteria</taxon>
        <taxon>Pseudomonadati</taxon>
        <taxon>Pseudomonadota</taxon>
        <taxon>Gammaproteobacteria</taxon>
        <taxon>Pseudomonadales</taxon>
        <taxon>Pseudomonadaceae</taxon>
        <taxon>Pseudomonas</taxon>
    </lineage>
</organism>
<dbReference type="GO" id="GO:0005886">
    <property type="term" value="C:plasma membrane"/>
    <property type="evidence" value="ECO:0007669"/>
    <property type="project" value="TreeGrafter"/>
</dbReference>
<sequence>MTFLVLLLMLGIAWTATWRTRLQYDGWWLALLRETERHMPRRSWLALTVLLVVPLILLMLTLTILQPVMYGWLVLPVHVIVLVYSLGRHDPRAALEGFRDSWQRGDLEAAALRAEQTLGLQAETPEALLNRVQDQLLWRGYQGFFAVIFWYVLLGPLMTLAYRLVVLTAEQTTHPVLRSHALQLAHTLDWIPVRILTGSFAVVGDFLAASRAVLADLFNWDIPAARLLSEAGRASTNVPLLSSGENGAQSLDVFWQLLVRSAVLWYVVVACWTLLRAA</sequence>
<dbReference type="PANTHER" id="PTHR38684">
    <property type="entry name" value="PROTEIN AMPE"/>
    <property type="match status" value="1"/>
</dbReference>
<dbReference type="RefSeq" id="WP_145141627.1">
    <property type="nucleotide sequence ID" value="NZ_VLKY01000006.1"/>
</dbReference>
<comment type="caution">
    <text evidence="2">The sequence shown here is derived from an EMBL/GenBank/DDBJ whole genome shotgun (WGS) entry which is preliminary data.</text>
</comment>
<proteinExistence type="predicted"/>
<accession>A0A562QDW2</accession>
<dbReference type="InterPro" id="IPR031347">
    <property type="entry name" value="AmpE"/>
</dbReference>
<feature type="transmembrane region" description="Helical" evidence="1">
    <location>
        <begin position="43"/>
        <end position="62"/>
    </location>
</feature>
<dbReference type="OrthoDB" id="9811967at2"/>
<dbReference type="InterPro" id="IPR052966">
    <property type="entry name" value="Beta-lactamase_Reg"/>
</dbReference>